<keyword evidence="2" id="KW-0456">Lyase</keyword>
<dbReference type="GO" id="GO:0006635">
    <property type="term" value="P:fatty acid beta-oxidation"/>
    <property type="evidence" value="ECO:0007669"/>
    <property type="project" value="TreeGrafter"/>
</dbReference>
<dbReference type="RefSeq" id="WP_114696991.1">
    <property type="nucleotide sequence ID" value="NZ_QQOH01000005.1"/>
</dbReference>
<dbReference type="AlphaFoldDB" id="A0A369WCJ7"/>
<comment type="similarity">
    <text evidence="1 3">Belongs to the enoyl-CoA hydratase/isomerase family.</text>
</comment>
<evidence type="ECO:0000313" key="5">
    <source>
        <dbReference type="Proteomes" id="UP000253769"/>
    </source>
</evidence>
<protein>
    <submittedName>
        <fullName evidence="4">Enoyl-CoA hydratase/isomerase family protein</fullName>
    </submittedName>
</protein>
<keyword evidence="4" id="KW-0413">Isomerase</keyword>
<keyword evidence="5" id="KW-1185">Reference proteome</keyword>
<dbReference type="InterPro" id="IPR029045">
    <property type="entry name" value="ClpP/crotonase-like_dom_sf"/>
</dbReference>
<dbReference type="InterPro" id="IPR018376">
    <property type="entry name" value="Enoyl-CoA_hyd/isom_CS"/>
</dbReference>
<dbReference type="SUPFAM" id="SSF52096">
    <property type="entry name" value="ClpP/crotonase"/>
    <property type="match status" value="1"/>
</dbReference>
<dbReference type="EMBL" id="QQOH01000005">
    <property type="protein sequence ID" value="RDE18414.1"/>
    <property type="molecule type" value="Genomic_DNA"/>
</dbReference>
<evidence type="ECO:0000313" key="4">
    <source>
        <dbReference type="EMBL" id="RDE18414.1"/>
    </source>
</evidence>
<dbReference type="Gene3D" id="1.10.12.10">
    <property type="entry name" value="Lyase 2-enoyl-coa Hydratase, Chain A, domain 2"/>
    <property type="match status" value="1"/>
</dbReference>
<evidence type="ECO:0000256" key="1">
    <source>
        <dbReference type="ARBA" id="ARBA00005254"/>
    </source>
</evidence>
<dbReference type="PANTHER" id="PTHR11941">
    <property type="entry name" value="ENOYL-COA HYDRATASE-RELATED"/>
    <property type="match status" value="1"/>
</dbReference>
<dbReference type="GO" id="GO:0016853">
    <property type="term" value="F:isomerase activity"/>
    <property type="evidence" value="ECO:0007669"/>
    <property type="project" value="UniProtKB-KW"/>
</dbReference>
<dbReference type="OrthoDB" id="9807606at2"/>
<dbReference type="GO" id="GO:0016836">
    <property type="term" value="F:hydro-lyase activity"/>
    <property type="evidence" value="ECO:0007669"/>
    <property type="project" value="UniProtKB-ARBA"/>
</dbReference>
<reference evidence="4 5" key="1">
    <citation type="submission" date="2018-07" db="EMBL/GenBank/DDBJ databases">
        <title>Motiliproteus coralliicola sp. nov., a bacterium isolated from Coral.</title>
        <authorList>
            <person name="Wang G."/>
        </authorList>
    </citation>
    <scope>NUCLEOTIDE SEQUENCE [LARGE SCALE GENOMIC DNA]</scope>
    <source>
        <strain evidence="4 5">C34</strain>
    </source>
</reference>
<dbReference type="PROSITE" id="PS00166">
    <property type="entry name" value="ENOYL_COA_HYDRATASE"/>
    <property type="match status" value="1"/>
</dbReference>
<sequence length="271" mass="29371">MNATHFEGSLPAQEFSNILLDEVENGIYRLTINRPKTLNALNADTLKEMDAAIEILEADPSARVLLITGAGEKSFVAGADIEHMSHLTPIEGKAFAEQGMRIFRRLETLRIPVVALVNGYALGGGCELAMSCDFILAAENAKFGQPEVNLGITPGFGGSQRLTRLVGRAMAMELLVTGRTMSAEEAMRRGLVNHVYPQAELADEGMKLAAMIAGKSSSAIQLTKQLVQRGQDLDLDNACVMESDLFGLSFSTEDRQEGMSAFLENRKAKFS</sequence>
<name>A0A369WCJ7_9GAMM</name>
<dbReference type="Pfam" id="PF00378">
    <property type="entry name" value="ECH_1"/>
    <property type="match status" value="1"/>
</dbReference>
<dbReference type="FunFam" id="3.90.226.10:FF:000009">
    <property type="entry name" value="Carnitinyl-CoA dehydratase"/>
    <property type="match status" value="1"/>
</dbReference>
<accession>A0A369WCJ7</accession>
<dbReference type="PANTHER" id="PTHR11941:SF54">
    <property type="entry name" value="ENOYL-COA HYDRATASE, MITOCHONDRIAL"/>
    <property type="match status" value="1"/>
</dbReference>
<evidence type="ECO:0000256" key="3">
    <source>
        <dbReference type="RuleBase" id="RU003707"/>
    </source>
</evidence>
<dbReference type="InterPro" id="IPR014748">
    <property type="entry name" value="Enoyl-CoA_hydra_C"/>
</dbReference>
<organism evidence="4 5">
    <name type="scientific">Motiliproteus coralliicola</name>
    <dbReference type="NCBI Taxonomy" id="2283196"/>
    <lineage>
        <taxon>Bacteria</taxon>
        <taxon>Pseudomonadati</taxon>
        <taxon>Pseudomonadota</taxon>
        <taxon>Gammaproteobacteria</taxon>
        <taxon>Oceanospirillales</taxon>
        <taxon>Oceanospirillaceae</taxon>
        <taxon>Motiliproteus</taxon>
    </lineage>
</organism>
<dbReference type="FunFam" id="1.10.12.10:FF:000001">
    <property type="entry name" value="Probable enoyl-CoA hydratase, mitochondrial"/>
    <property type="match status" value="1"/>
</dbReference>
<gene>
    <name evidence="4" type="ORF">DV711_17340</name>
</gene>
<dbReference type="Gene3D" id="3.90.226.10">
    <property type="entry name" value="2-enoyl-CoA Hydratase, Chain A, domain 1"/>
    <property type="match status" value="1"/>
</dbReference>
<evidence type="ECO:0000256" key="2">
    <source>
        <dbReference type="ARBA" id="ARBA00023239"/>
    </source>
</evidence>
<dbReference type="InterPro" id="IPR001753">
    <property type="entry name" value="Enoyl-CoA_hydra/iso"/>
</dbReference>
<dbReference type="Proteomes" id="UP000253769">
    <property type="component" value="Unassembled WGS sequence"/>
</dbReference>
<dbReference type="CDD" id="cd06558">
    <property type="entry name" value="crotonase-like"/>
    <property type="match status" value="1"/>
</dbReference>
<proteinExistence type="inferred from homology"/>
<comment type="caution">
    <text evidence="4">The sequence shown here is derived from an EMBL/GenBank/DDBJ whole genome shotgun (WGS) entry which is preliminary data.</text>
</comment>